<dbReference type="Pfam" id="PF13561">
    <property type="entry name" value="adh_short_C2"/>
    <property type="match status" value="1"/>
</dbReference>
<reference evidence="3 4" key="1">
    <citation type="submission" date="2019-01" db="EMBL/GenBank/DDBJ databases">
        <title>Zoogloea oleivorans genome sequencing and assembly.</title>
        <authorList>
            <person name="Tancsics A."/>
            <person name="Farkas M."/>
            <person name="Kriszt B."/>
            <person name="Maroti G."/>
            <person name="Horvath B."/>
        </authorList>
    </citation>
    <scope>NUCLEOTIDE SEQUENCE [LARGE SCALE GENOMIC DNA]</scope>
    <source>
        <strain evidence="3 4">Buc</strain>
    </source>
</reference>
<evidence type="ECO:0000313" key="4">
    <source>
        <dbReference type="Proteomes" id="UP000389128"/>
    </source>
</evidence>
<dbReference type="EMBL" id="SDKK01000013">
    <property type="protein sequence ID" value="TYC55297.1"/>
    <property type="molecule type" value="Genomic_DNA"/>
</dbReference>
<dbReference type="PANTHER" id="PTHR24321:SF14">
    <property type="entry name" value="SHORT-CHAIN TYPE DEHYDROGENASE_REDUCTASE BLR2146-RELATED"/>
    <property type="match status" value="1"/>
</dbReference>
<comment type="similarity">
    <text evidence="1">Belongs to the short-chain dehydrogenases/reductases (SDR) family.</text>
</comment>
<evidence type="ECO:0000256" key="2">
    <source>
        <dbReference type="ARBA" id="ARBA00023002"/>
    </source>
</evidence>
<dbReference type="Proteomes" id="UP000389128">
    <property type="component" value="Unassembled WGS sequence"/>
</dbReference>
<dbReference type="Gene3D" id="3.40.50.720">
    <property type="entry name" value="NAD(P)-binding Rossmann-like Domain"/>
    <property type="match status" value="1"/>
</dbReference>
<dbReference type="SUPFAM" id="SSF51735">
    <property type="entry name" value="NAD(P)-binding Rossmann-fold domains"/>
    <property type="match status" value="1"/>
</dbReference>
<evidence type="ECO:0000313" key="3">
    <source>
        <dbReference type="EMBL" id="TYC55297.1"/>
    </source>
</evidence>
<dbReference type="OrthoDB" id="9178657at2"/>
<dbReference type="PRINTS" id="PR00080">
    <property type="entry name" value="SDRFAMILY"/>
</dbReference>
<dbReference type="AlphaFoldDB" id="A0A6C2CM51"/>
<name>A0A6C2CM51_9RHOO</name>
<proteinExistence type="inferred from homology"/>
<dbReference type="PROSITE" id="PS00061">
    <property type="entry name" value="ADH_SHORT"/>
    <property type="match status" value="1"/>
</dbReference>
<dbReference type="PANTHER" id="PTHR24321">
    <property type="entry name" value="DEHYDROGENASES, SHORT CHAIN"/>
    <property type="match status" value="1"/>
</dbReference>
<accession>A0A6C2CM51</accession>
<dbReference type="InterPro" id="IPR036291">
    <property type="entry name" value="NAD(P)-bd_dom_sf"/>
</dbReference>
<protein>
    <submittedName>
        <fullName evidence="3">SDR family oxidoreductase</fullName>
    </submittedName>
</protein>
<sequence>MTTHQRLSGRVAIITGAASGIGRATVELFAAEGASVVAVDLPGSAIATVHAGNPNVAALALNVTDADAPQKMVALALAQFGGLDILFNNAGIVPVSPVSAMPEDDWLRAFEVNVHAVMRTCRHAIPVMIERAKTTGRGRIINTGSILAHFADHSCGAYVSTKHAVAGLTKTIAKEVGRFGITANYLLPGAIETGMTAGLFSIPEVRAQWEQAAAVKRLGRPEDIARAALMLASDDADFITGHGLVVDGGVTVTAGPQLPM</sequence>
<gene>
    <name evidence="3" type="ORF">ETQ85_14895</name>
</gene>
<keyword evidence="2" id="KW-0560">Oxidoreductase</keyword>
<dbReference type="RefSeq" id="WP_148579864.1">
    <property type="nucleotide sequence ID" value="NZ_SDKK01000013.1"/>
</dbReference>
<dbReference type="CDD" id="cd05233">
    <property type="entry name" value="SDR_c"/>
    <property type="match status" value="1"/>
</dbReference>
<dbReference type="InterPro" id="IPR020904">
    <property type="entry name" value="Sc_DH/Rdtase_CS"/>
</dbReference>
<organism evidence="3 4">
    <name type="scientific">Zoogloea oleivorans</name>
    <dbReference type="NCBI Taxonomy" id="1552750"/>
    <lineage>
        <taxon>Bacteria</taxon>
        <taxon>Pseudomonadati</taxon>
        <taxon>Pseudomonadota</taxon>
        <taxon>Betaproteobacteria</taxon>
        <taxon>Rhodocyclales</taxon>
        <taxon>Zoogloeaceae</taxon>
        <taxon>Zoogloea</taxon>
    </lineage>
</organism>
<dbReference type="PRINTS" id="PR00081">
    <property type="entry name" value="GDHRDH"/>
</dbReference>
<comment type="caution">
    <text evidence="3">The sequence shown here is derived from an EMBL/GenBank/DDBJ whole genome shotgun (WGS) entry which is preliminary data.</text>
</comment>
<dbReference type="InterPro" id="IPR002347">
    <property type="entry name" value="SDR_fam"/>
</dbReference>
<evidence type="ECO:0000256" key="1">
    <source>
        <dbReference type="ARBA" id="ARBA00006484"/>
    </source>
</evidence>
<dbReference type="GO" id="GO:0016491">
    <property type="term" value="F:oxidoreductase activity"/>
    <property type="evidence" value="ECO:0007669"/>
    <property type="project" value="UniProtKB-KW"/>
</dbReference>
<dbReference type="FunFam" id="3.40.50.720:FF:000084">
    <property type="entry name" value="Short-chain dehydrogenase reductase"/>
    <property type="match status" value="1"/>
</dbReference>
<keyword evidence="4" id="KW-1185">Reference proteome</keyword>